<reference evidence="1 2" key="1">
    <citation type="submission" date="2023-01" db="EMBL/GenBank/DDBJ databases">
        <title>Psychrosphaera sp. nov., isolated from marine algae.</title>
        <authorList>
            <person name="Bayburt H."/>
            <person name="Choi B.J."/>
            <person name="Kim J.M."/>
            <person name="Choi D.G."/>
            <person name="Jeon C.O."/>
        </authorList>
    </citation>
    <scope>NUCLEOTIDE SEQUENCE [LARGE SCALE GENOMIC DNA]</scope>
    <source>
        <strain evidence="1 2">G1-22</strain>
    </source>
</reference>
<gene>
    <name evidence="1" type="ORF">PN838_08570</name>
</gene>
<keyword evidence="2" id="KW-1185">Reference proteome</keyword>
<dbReference type="EMBL" id="JAQOMS010000002">
    <property type="protein sequence ID" value="MDC2888822.1"/>
    <property type="molecule type" value="Genomic_DNA"/>
</dbReference>
<accession>A0ABT5FBB2</accession>
<dbReference type="RefSeq" id="WP_272180391.1">
    <property type="nucleotide sequence ID" value="NZ_JAQOMS010000002.1"/>
</dbReference>
<organism evidence="1 2">
    <name type="scientific">Psychrosphaera algicola</name>
    <dbReference type="NCBI Taxonomy" id="3023714"/>
    <lineage>
        <taxon>Bacteria</taxon>
        <taxon>Pseudomonadati</taxon>
        <taxon>Pseudomonadota</taxon>
        <taxon>Gammaproteobacteria</taxon>
        <taxon>Alteromonadales</taxon>
        <taxon>Pseudoalteromonadaceae</taxon>
        <taxon>Psychrosphaera</taxon>
    </lineage>
</organism>
<dbReference type="SUPFAM" id="SSF53649">
    <property type="entry name" value="Alkaline phosphatase-like"/>
    <property type="match status" value="1"/>
</dbReference>
<evidence type="ECO:0000313" key="2">
    <source>
        <dbReference type="Proteomes" id="UP001528411"/>
    </source>
</evidence>
<protein>
    <submittedName>
        <fullName evidence="1">Uncharacterized protein</fullName>
    </submittedName>
</protein>
<dbReference type="Proteomes" id="UP001528411">
    <property type="component" value="Unassembled WGS sequence"/>
</dbReference>
<name>A0ABT5FBB2_9GAMM</name>
<evidence type="ECO:0000313" key="1">
    <source>
        <dbReference type="EMBL" id="MDC2888822.1"/>
    </source>
</evidence>
<dbReference type="InterPro" id="IPR017850">
    <property type="entry name" value="Alkaline_phosphatase_core_sf"/>
</dbReference>
<proteinExistence type="predicted"/>
<comment type="caution">
    <text evidence="1">The sequence shown here is derived from an EMBL/GenBank/DDBJ whole genome shotgun (WGS) entry which is preliminary data.</text>
</comment>
<sequence length="61" mass="6901">MMDISATIYAMLGIDEDKLPKSDGESLKPILALENGLENRPLFFHYPHYSNQGGFLELLFV</sequence>